<proteinExistence type="predicted"/>
<evidence type="ECO:0000313" key="4">
    <source>
        <dbReference type="Proteomes" id="UP000549517"/>
    </source>
</evidence>
<dbReference type="AlphaFoldDB" id="A0A2N6PGA8"/>
<protein>
    <submittedName>
        <fullName evidence="2">CopG family transcriptional regulator</fullName>
    </submittedName>
    <submittedName>
        <fullName evidence="1">Ribbon-helix-helix protein, CopG family</fullName>
    </submittedName>
</protein>
<dbReference type="Proteomes" id="UP000235703">
    <property type="component" value="Unassembled WGS sequence"/>
</dbReference>
<dbReference type="EMBL" id="JABEMC010000002">
    <property type="protein sequence ID" value="NNG78739.1"/>
    <property type="molecule type" value="Genomic_DNA"/>
</dbReference>
<dbReference type="EMBL" id="PNFZ01000005">
    <property type="protein sequence ID" value="PMB97725.1"/>
    <property type="molecule type" value="Genomic_DNA"/>
</dbReference>
<evidence type="ECO:0000313" key="3">
    <source>
        <dbReference type="Proteomes" id="UP000235703"/>
    </source>
</evidence>
<accession>A0A2N6PGA8</accession>
<evidence type="ECO:0000313" key="2">
    <source>
        <dbReference type="EMBL" id="PMB97725.1"/>
    </source>
</evidence>
<dbReference type="OrthoDB" id="3710927at2"/>
<name>A0A2N6PGA8_9MICO</name>
<evidence type="ECO:0000313" key="1">
    <source>
        <dbReference type="EMBL" id="NNG78739.1"/>
    </source>
</evidence>
<dbReference type="Proteomes" id="UP000549517">
    <property type="component" value="Unassembled WGS sequence"/>
</dbReference>
<reference evidence="2 3" key="1">
    <citation type="submission" date="2017-09" db="EMBL/GenBank/DDBJ databases">
        <title>Bacterial strain isolated from the female urinary microbiota.</title>
        <authorList>
            <person name="Thomas-White K."/>
            <person name="Kumar N."/>
            <person name="Forster S."/>
            <person name="Putonti C."/>
            <person name="Lawley T."/>
            <person name="Wolfe A.J."/>
        </authorList>
    </citation>
    <scope>NUCLEOTIDE SEQUENCE [LARGE SCALE GENOMIC DNA]</scope>
    <source>
        <strain evidence="2 3">UMB0680</strain>
    </source>
</reference>
<dbReference type="RefSeq" id="WP_102162481.1">
    <property type="nucleotide sequence ID" value="NZ_BAAAKH010000007.1"/>
</dbReference>
<gene>
    <name evidence="2" type="ORF">CJ198_10030</name>
    <name evidence="1" type="ORF">HLA91_05010</name>
</gene>
<sequence>MSKRIINGHEVSDEQVQAWADEAEAGYDVDQLKRRWGRPPRAEKASQVIPTRFSDSELAELMERADREGMDRSTAIRTAVREWSAK</sequence>
<reference evidence="1 4" key="2">
    <citation type="submission" date="2020-05" db="EMBL/GenBank/DDBJ databases">
        <title>MicrobeNet Type strains.</title>
        <authorList>
            <person name="Nicholson A.C."/>
        </authorList>
    </citation>
    <scope>NUCLEOTIDE SEQUENCE [LARGE SCALE GENOMIC DNA]</scope>
    <source>
        <strain evidence="1 4">CCUG 46604</strain>
    </source>
</reference>
<dbReference type="GeneID" id="86842045"/>
<comment type="caution">
    <text evidence="2">The sequence shown here is derived from an EMBL/GenBank/DDBJ whole genome shotgun (WGS) entry which is preliminary data.</text>
</comment>
<keyword evidence="3" id="KW-1185">Reference proteome</keyword>
<organism evidence="2 3">
    <name type="scientific">Brevibacterium luteolum</name>
    <dbReference type="NCBI Taxonomy" id="199591"/>
    <lineage>
        <taxon>Bacteria</taxon>
        <taxon>Bacillati</taxon>
        <taxon>Actinomycetota</taxon>
        <taxon>Actinomycetes</taxon>
        <taxon>Micrococcales</taxon>
        <taxon>Brevibacteriaceae</taxon>
        <taxon>Brevibacterium</taxon>
    </lineage>
</organism>